<organism evidence="9 10">
    <name type="scientific">Candida tropicalis (strain ATCC MYA-3404 / T1)</name>
    <name type="common">Yeast</name>
    <dbReference type="NCBI Taxonomy" id="294747"/>
    <lineage>
        <taxon>Eukaryota</taxon>
        <taxon>Fungi</taxon>
        <taxon>Dikarya</taxon>
        <taxon>Ascomycota</taxon>
        <taxon>Saccharomycotina</taxon>
        <taxon>Pichiomycetes</taxon>
        <taxon>Debaryomycetaceae</taxon>
        <taxon>Candida/Lodderomyces clade</taxon>
        <taxon>Candida</taxon>
    </lineage>
</organism>
<comment type="function">
    <text evidence="6">Utilization of purines as secondary nitrogen sources, when primary sources are limiting.</text>
</comment>
<dbReference type="Pfam" id="PF03561">
    <property type="entry name" value="Allantoicase"/>
    <property type="match status" value="2"/>
</dbReference>
<feature type="domain" description="Allantoicase" evidence="8">
    <location>
        <begin position="27"/>
        <end position="180"/>
    </location>
</feature>
<dbReference type="HAMAP" id="MF_00813">
    <property type="entry name" value="Allantoicase"/>
    <property type="match status" value="1"/>
</dbReference>
<gene>
    <name evidence="9" type="ORF">CTRG_01131</name>
</gene>
<dbReference type="PANTHER" id="PTHR12045:SF3">
    <property type="entry name" value="INACTIVE ALLANTOICASE-RELATED"/>
    <property type="match status" value="1"/>
</dbReference>
<evidence type="ECO:0000256" key="6">
    <source>
        <dbReference type="ARBA" id="ARBA00056910"/>
    </source>
</evidence>
<keyword evidence="10" id="KW-1185">Reference proteome</keyword>
<evidence type="ECO:0000313" key="9">
    <source>
        <dbReference type="EMBL" id="EER34271.1"/>
    </source>
</evidence>
<dbReference type="GO" id="GO:0006144">
    <property type="term" value="P:purine nucleobase metabolic process"/>
    <property type="evidence" value="ECO:0007669"/>
    <property type="project" value="UniProtKB-KW"/>
</dbReference>
<dbReference type="KEGG" id="ctp:CTRG_01131"/>
<evidence type="ECO:0000256" key="4">
    <source>
        <dbReference type="ARBA" id="ARBA00022631"/>
    </source>
</evidence>
<keyword evidence="4" id="KW-0659">Purine metabolism</keyword>
<evidence type="ECO:0000313" key="10">
    <source>
        <dbReference type="Proteomes" id="UP000002037"/>
    </source>
</evidence>
<dbReference type="eggNOG" id="KOG4145">
    <property type="taxonomic scope" value="Eukaryota"/>
</dbReference>
<dbReference type="EMBL" id="GG692396">
    <property type="protein sequence ID" value="EER34271.1"/>
    <property type="molecule type" value="Genomic_DNA"/>
</dbReference>
<dbReference type="FunFam" id="2.60.120.260:FF:000078">
    <property type="entry name" value="DAL2p Allantoicase"/>
    <property type="match status" value="1"/>
</dbReference>
<dbReference type="NCBIfam" id="TIGR02961">
    <property type="entry name" value="allantoicase"/>
    <property type="match status" value="1"/>
</dbReference>
<dbReference type="InterPro" id="IPR015908">
    <property type="entry name" value="Allantoicase_dom"/>
</dbReference>
<dbReference type="PANTHER" id="PTHR12045">
    <property type="entry name" value="ALLANTOICASE"/>
    <property type="match status" value="1"/>
</dbReference>
<protein>
    <recommendedName>
        <fullName evidence="3">allantoicase</fullName>
        <ecNumber evidence="3">3.5.3.4</ecNumber>
    </recommendedName>
</protein>
<dbReference type="AlphaFoldDB" id="C5M5K1"/>
<dbReference type="InterPro" id="IPR008979">
    <property type="entry name" value="Galactose-bd-like_sf"/>
</dbReference>
<dbReference type="PIRSF" id="PIRSF016516">
    <property type="entry name" value="Allantoicase"/>
    <property type="match status" value="1"/>
</dbReference>
<comment type="pathway">
    <text evidence="7">Nitrogen metabolism; (S)-allantoin degradation; (S)-ureidoglycolate from allantoate (aminidohydrolase route): step 1/1.</text>
</comment>
<evidence type="ECO:0000256" key="2">
    <source>
        <dbReference type="ARBA" id="ARBA00009242"/>
    </source>
</evidence>
<evidence type="ECO:0000256" key="3">
    <source>
        <dbReference type="ARBA" id="ARBA00012170"/>
    </source>
</evidence>
<dbReference type="OrthoDB" id="10266039at2759"/>
<dbReference type="Proteomes" id="UP000002037">
    <property type="component" value="Unassembled WGS sequence"/>
</dbReference>
<dbReference type="RefSeq" id="XP_002546826.1">
    <property type="nucleotide sequence ID" value="XM_002546780.1"/>
</dbReference>
<evidence type="ECO:0000259" key="8">
    <source>
        <dbReference type="Pfam" id="PF03561"/>
    </source>
</evidence>
<accession>C5M5K1</accession>
<feature type="domain" description="Allantoicase" evidence="8">
    <location>
        <begin position="201"/>
        <end position="340"/>
    </location>
</feature>
<dbReference type="GO" id="GO:0000256">
    <property type="term" value="P:allantoin catabolic process"/>
    <property type="evidence" value="ECO:0007669"/>
    <property type="project" value="EnsemblFungi"/>
</dbReference>
<dbReference type="EC" id="3.5.3.4" evidence="3"/>
<dbReference type="HOGENOM" id="CLU_038797_0_0_1"/>
<proteinExistence type="inferred from homology"/>
<reference evidence="9 10" key="1">
    <citation type="journal article" date="2009" name="Nature">
        <title>Evolution of pathogenicity and sexual reproduction in eight Candida genomes.</title>
        <authorList>
            <person name="Butler G."/>
            <person name="Rasmussen M.D."/>
            <person name="Lin M.F."/>
            <person name="Santos M.A."/>
            <person name="Sakthikumar S."/>
            <person name="Munro C.A."/>
            <person name="Rheinbay E."/>
            <person name="Grabherr M."/>
            <person name="Forche A."/>
            <person name="Reedy J.L."/>
            <person name="Agrafioti I."/>
            <person name="Arnaud M.B."/>
            <person name="Bates S."/>
            <person name="Brown A.J."/>
            <person name="Brunke S."/>
            <person name="Costanzo M.C."/>
            <person name="Fitzpatrick D.A."/>
            <person name="de Groot P.W."/>
            <person name="Harris D."/>
            <person name="Hoyer L.L."/>
            <person name="Hube B."/>
            <person name="Klis F.M."/>
            <person name="Kodira C."/>
            <person name="Lennard N."/>
            <person name="Logue M.E."/>
            <person name="Martin R."/>
            <person name="Neiman A.M."/>
            <person name="Nikolaou E."/>
            <person name="Quail M.A."/>
            <person name="Quinn J."/>
            <person name="Santos M.C."/>
            <person name="Schmitzberger F.F."/>
            <person name="Sherlock G."/>
            <person name="Shah P."/>
            <person name="Silverstein K.A."/>
            <person name="Skrzypek M.S."/>
            <person name="Soll D."/>
            <person name="Staggs R."/>
            <person name="Stansfield I."/>
            <person name="Stumpf M.P."/>
            <person name="Sudbery P.E."/>
            <person name="Srikantha T."/>
            <person name="Zeng Q."/>
            <person name="Berman J."/>
            <person name="Berriman M."/>
            <person name="Heitman J."/>
            <person name="Gow N.A."/>
            <person name="Lorenz M.C."/>
            <person name="Birren B.W."/>
            <person name="Kellis M."/>
            <person name="Cuomo C.A."/>
        </authorList>
    </citation>
    <scope>NUCLEOTIDE SEQUENCE [LARGE SCALE GENOMIC DNA]</scope>
    <source>
        <strain evidence="10">ATCC MYA-3404 / T1</strain>
    </source>
</reference>
<dbReference type="InterPro" id="IPR005164">
    <property type="entry name" value="Allantoicase"/>
</dbReference>
<evidence type="ECO:0000256" key="5">
    <source>
        <dbReference type="ARBA" id="ARBA00022801"/>
    </source>
</evidence>
<comment type="similarity">
    <text evidence="2">Belongs to the allantoicase family.</text>
</comment>
<name>C5M5K1_CANTT</name>
<evidence type="ECO:0000256" key="1">
    <source>
        <dbReference type="ARBA" id="ARBA00001314"/>
    </source>
</evidence>
<dbReference type="GO" id="GO:0004037">
    <property type="term" value="F:allantoicase activity"/>
    <property type="evidence" value="ECO:0007669"/>
    <property type="project" value="UniProtKB-EC"/>
</dbReference>
<sequence>MTQALSLEQFQEQIISKFTDVIGEKLGGKILSYSDQWFADAENLIKPKPPIRDATRFTYAGAWYDGWETRRHNEAEADWVIIKLGVTSAKLIACEVDTAFFNGNHAPFISVEAIQKFDNDDLSDVKESDWETVISKVECGPSQRHFFTRGTSLTSKNYTHARLRMYPDGGIARFRLYGEVVPVVKETSDKVAIDFASVKNGGVAIKFSDQHFGTADNLLLPGRGHDMSDGWETKRSREPGHTDWVVIRLGAPAQLQKIVVDTAHFRGNFPQKVNVKGIKVDNESKIDPISDDWETIVDDSRTSADKEHEFDVKDKNKVYSHIKLTIIPDGGVKRIRAFGVRG</sequence>
<dbReference type="GeneID" id="8295855"/>
<dbReference type="SUPFAM" id="SSF49785">
    <property type="entry name" value="Galactose-binding domain-like"/>
    <property type="match status" value="2"/>
</dbReference>
<keyword evidence="5" id="KW-0378">Hydrolase</keyword>
<comment type="catalytic activity">
    <reaction evidence="1">
        <text>allantoate + H2O = (S)-ureidoglycolate + urea</text>
        <dbReference type="Rhea" id="RHEA:11016"/>
        <dbReference type="ChEBI" id="CHEBI:15377"/>
        <dbReference type="ChEBI" id="CHEBI:16199"/>
        <dbReference type="ChEBI" id="CHEBI:17536"/>
        <dbReference type="ChEBI" id="CHEBI:57296"/>
        <dbReference type="EC" id="3.5.3.4"/>
    </reaction>
</comment>
<evidence type="ECO:0000256" key="7">
    <source>
        <dbReference type="ARBA" id="ARBA00060607"/>
    </source>
</evidence>
<dbReference type="VEuPathDB" id="FungiDB:CTRG_01131"/>
<dbReference type="Gene3D" id="2.60.120.260">
    <property type="entry name" value="Galactose-binding domain-like"/>
    <property type="match status" value="2"/>
</dbReference>
<dbReference type="STRING" id="294747.C5M5K1"/>
<dbReference type="FunFam" id="2.60.120.260:FF:000059">
    <property type="entry name" value="Probable allantoicase"/>
    <property type="match status" value="1"/>
</dbReference>